<comment type="caution">
    <text evidence="1">The sequence shown here is derived from an EMBL/GenBank/DDBJ whole genome shotgun (WGS) entry which is preliminary data.</text>
</comment>
<dbReference type="PANTHER" id="PTHR22605:SF1">
    <property type="entry name" value="RZ-TYPE DOMAIN-CONTAINING PROTEIN"/>
    <property type="match status" value="1"/>
</dbReference>
<evidence type="ECO:0008006" key="3">
    <source>
        <dbReference type="Google" id="ProtNLM"/>
    </source>
</evidence>
<dbReference type="InterPro" id="IPR031248">
    <property type="entry name" value="RNF213"/>
</dbReference>
<dbReference type="PANTHER" id="PTHR22605">
    <property type="entry name" value="RZ-TYPE DOMAIN-CONTAINING PROTEIN"/>
    <property type="match status" value="1"/>
</dbReference>
<name>A0A915ZPH2_9GLOM</name>
<protein>
    <recommendedName>
        <fullName evidence="3">ATPase dynein-related AAA domain-containing protein</fullName>
    </recommendedName>
</protein>
<dbReference type="GO" id="GO:0016887">
    <property type="term" value="F:ATP hydrolysis activity"/>
    <property type="evidence" value="ECO:0007669"/>
    <property type="project" value="InterPro"/>
</dbReference>
<proteinExistence type="predicted"/>
<dbReference type="AlphaFoldDB" id="A0A915ZPH2"/>
<reference evidence="1" key="1">
    <citation type="submission" date="2020-05" db="EMBL/GenBank/DDBJ databases">
        <authorList>
            <person name="Rincon C."/>
            <person name="Sanders R I."/>
            <person name="Robbins C."/>
            <person name="Chaturvedi A."/>
        </authorList>
    </citation>
    <scope>NUCLEOTIDE SEQUENCE</scope>
    <source>
        <strain evidence="1">CHB12</strain>
    </source>
</reference>
<dbReference type="GO" id="GO:0004842">
    <property type="term" value="F:ubiquitin-protein transferase activity"/>
    <property type="evidence" value="ECO:0007669"/>
    <property type="project" value="InterPro"/>
</dbReference>
<accession>A0A915ZPH2</accession>
<dbReference type="EMBL" id="CAGKOT010000051">
    <property type="protein sequence ID" value="CAB5384545.1"/>
    <property type="molecule type" value="Genomic_DNA"/>
</dbReference>
<evidence type="ECO:0000313" key="1">
    <source>
        <dbReference type="EMBL" id="CAB5384545.1"/>
    </source>
</evidence>
<sequence length="306" mass="34617">MFAKIIREEQEDYISRMRCPPNVVKNEALLENVLTTIVCILTRIPVFIIGEAGTSKSLAIRLIISNLRGSDSKDEYFKSLPQIYLIPLQGSPFLTSDSIVKALDKANRYQEISTKQFPVISAVLLENVELAEANSINPLKVLHSLLEPNFPAIGPTVSIIGISNRCLDVSKSSRALLVQRPIFDLDDLSDYSYSVMRKIMMYVEEGKLLILTDLEVIYGNLYNLWDQNCNATGNFGFVTRVTLGTYTTPMLHVSPSFKCIIVMNENNLASADPSLLNRFEKQRMSVNDILNDRQKLLVDYLNNWRE</sequence>
<evidence type="ECO:0000313" key="2">
    <source>
        <dbReference type="Proteomes" id="UP000684084"/>
    </source>
</evidence>
<organism evidence="1 2">
    <name type="scientific">Rhizophagus irregularis</name>
    <dbReference type="NCBI Taxonomy" id="588596"/>
    <lineage>
        <taxon>Eukaryota</taxon>
        <taxon>Fungi</taxon>
        <taxon>Fungi incertae sedis</taxon>
        <taxon>Mucoromycota</taxon>
        <taxon>Glomeromycotina</taxon>
        <taxon>Glomeromycetes</taxon>
        <taxon>Glomerales</taxon>
        <taxon>Glomeraceae</taxon>
        <taxon>Rhizophagus</taxon>
    </lineage>
</organism>
<gene>
    <name evidence="1" type="ORF">CHRIB12_LOCUS18917</name>
</gene>
<dbReference type="OrthoDB" id="2406744at2759"/>
<dbReference type="Proteomes" id="UP000684084">
    <property type="component" value="Unassembled WGS sequence"/>
</dbReference>